<dbReference type="PANTHER" id="PTHR23028:SF53">
    <property type="entry name" value="ACYL_TRANSF_3 DOMAIN-CONTAINING PROTEIN"/>
    <property type="match status" value="1"/>
</dbReference>
<dbReference type="GO" id="GO:0016787">
    <property type="term" value="F:hydrolase activity"/>
    <property type="evidence" value="ECO:0007669"/>
    <property type="project" value="UniProtKB-KW"/>
</dbReference>
<dbReference type="Proteomes" id="UP000236754">
    <property type="component" value="Unassembled WGS sequence"/>
</dbReference>
<accession>A0A1H6E358</accession>
<keyword evidence="4" id="KW-0012">Acyltransferase</keyword>
<keyword evidence="5" id="KW-1185">Reference proteome</keyword>
<feature type="compositionally biased region" description="Low complexity" evidence="1">
    <location>
        <begin position="400"/>
        <end position="415"/>
    </location>
</feature>
<keyword evidence="4" id="KW-0378">Hydrolase</keyword>
<evidence type="ECO:0000256" key="1">
    <source>
        <dbReference type="SAM" id="MobiDB-lite"/>
    </source>
</evidence>
<feature type="transmembrane region" description="Helical" evidence="2">
    <location>
        <begin position="310"/>
        <end position="330"/>
    </location>
</feature>
<dbReference type="RefSeq" id="WP_103890168.1">
    <property type="nucleotide sequence ID" value="NZ_FNVU01000024.1"/>
</dbReference>
<dbReference type="GO" id="GO:0016747">
    <property type="term" value="F:acyltransferase activity, transferring groups other than amino-acyl groups"/>
    <property type="evidence" value="ECO:0007669"/>
    <property type="project" value="InterPro"/>
</dbReference>
<feature type="region of interest" description="Disordered" evidence="1">
    <location>
        <begin position="387"/>
        <end position="415"/>
    </location>
</feature>
<keyword evidence="4" id="KW-0808">Transferase</keyword>
<dbReference type="Pfam" id="PF01757">
    <property type="entry name" value="Acyl_transf_3"/>
    <property type="match status" value="1"/>
</dbReference>
<dbReference type="GO" id="GO:0016020">
    <property type="term" value="C:membrane"/>
    <property type="evidence" value="ECO:0007669"/>
    <property type="project" value="TreeGrafter"/>
</dbReference>
<keyword evidence="2" id="KW-1133">Transmembrane helix</keyword>
<dbReference type="OrthoDB" id="9796461at2"/>
<dbReference type="GO" id="GO:0009103">
    <property type="term" value="P:lipopolysaccharide biosynthetic process"/>
    <property type="evidence" value="ECO:0007669"/>
    <property type="project" value="TreeGrafter"/>
</dbReference>
<feature type="transmembrane region" description="Helical" evidence="2">
    <location>
        <begin position="277"/>
        <end position="298"/>
    </location>
</feature>
<feature type="transmembrane region" description="Helical" evidence="2">
    <location>
        <begin position="223"/>
        <end position="247"/>
    </location>
</feature>
<dbReference type="InterPro" id="IPR050879">
    <property type="entry name" value="Acyltransferase_3"/>
</dbReference>
<evidence type="ECO:0000313" key="5">
    <source>
        <dbReference type="Proteomes" id="UP000236754"/>
    </source>
</evidence>
<dbReference type="PANTHER" id="PTHR23028">
    <property type="entry name" value="ACETYLTRANSFERASE"/>
    <property type="match status" value="1"/>
</dbReference>
<dbReference type="EMBL" id="FNVU01000024">
    <property type="protein sequence ID" value="SEG91759.1"/>
    <property type="molecule type" value="Genomic_DNA"/>
</dbReference>
<keyword evidence="2" id="KW-0472">Membrane</keyword>
<gene>
    <name evidence="4" type="ORF">SAMN05216223_12473</name>
</gene>
<evidence type="ECO:0000313" key="4">
    <source>
        <dbReference type="EMBL" id="SEG91759.1"/>
    </source>
</evidence>
<protein>
    <submittedName>
        <fullName evidence="4">Peptidoglycan/LPS O-acetylase OafA/YrhL, contains acyltransferase and SGNH-hydrolase domains</fullName>
    </submittedName>
</protein>
<dbReference type="AlphaFoldDB" id="A0A1H6E358"/>
<keyword evidence="2" id="KW-0812">Transmembrane</keyword>
<name>A0A1H6E358_9ACTN</name>
<feature type="transmembrane region" description="Helical" evidence="2">
    <location>
        <begin position="102"/>
        <end position="118"/>
    </location>
</feature>
<dbReference type="InterPro" id="IPR002656">
    <property type="entry name" value="Acyl_transf_3_dom"/>
</dbReference>
<reference evidence="4 5" key="1">
    <citation type="submission" date="2016-10" db="EMBL/GenBank/DDBJ databases">
        <authorList>
            <person name="de Groot N.N."/>
        </authorList>
    </citation>
    <scope>NUCLEOTIDE SEQUENCE [LARGE SCALE GENOMIC DNA]</scope>
    <source>
        <strain evidence="4 5">CGMCC 4.2023</strain>
    </source>
</reference>
<feature type="transmembrane region" description="Helical" evidence="2">
    <location>
        <begin position="61"/>
        <end position="81"/>
    </location>
</feature>
<feature type="transmembrane region" description="Helical" evidence="2">
    <location>
        <begin position="30"/>
        <end position="49"/>
    </location>
</feature>
<feature type="transmembrane region" description="Helical" evidence="2">
    <location>
        <begin position="254"/>
        <end position="271"/>
    </location>
</feature>
<evidence type="ECO:0000256" key="2">
    <source>
        <dbReference type="SAM" id="Phobius"/>
    </source>
</evidence>
<organism evidence="4 5">
    <name type="scientific">Actinacidiphila yanglinensis</name>
    <dbReference type="NCBI Taxonomy" id="310779"/>
    <lineage>
        <taxon>Bacteria</taxon>
        <taxon>Bacillati</taxon>
        <taxon>Actinomycetota</taxon>
        <taxon>Actinomycetes</taxon>
        <taxon>Kitasatosporales</taxon>
        <taxon>Streptomycetaceae</taxon>
        <taxon>Actinacidiphila</taxon>
    </lineage>
</organism>
<feature type="transmembrane region" description="Helical" evidence="2">
    <location>
        <begin position="342"/>
        <end position="366"/>
    </location>
</feature>
<proteinExistence type="predicted"/>
<sequence>MVTQRTDASVGRALAPAQEGYSRLPSLTGLRFLAAFMVFVTHVLVYTTIVPGHTGDQLRKAFTLSGSYGVGFFFILSGFVLTWTAQSDDTAPSFWRRRLVKIGPMHLVTFGLAALMVADTNRPTRTVDWIASGTMQQSWFRDVQTVSAVNGVTWSMTCEFFFYLSFPVLLFGLRRISEKWLWPTLATVLALIVGVFLIATYVVSDQPRLALFGVSGVSFSQVWLVYFFPPVRALEFVLGIVLARIVAAGRWPRFISLAPAFVLAAGGYVLAVHEPYLAGSAGVGTVLTAPLIAAAAVADRQGAASVFRRRPMVFLGEISFAFYMVHWIILVETAHLIGTRTFSLPTAVFLVIGLLVVICLAAFLLYRCVETPLVRRFGRRHLNAGRTARSPGADGLRVPAGEASAAAGAGESDPM</sequence>
<feature type="transmembrane region" description="Helical" evidence="2">
    <location>
        <begin position="180"/>
        <end position="203"/>
    </location>
</feature>
<feature type="domain" description="Acyltransferase 3" evidence="3">
    <location>
        <begin position="26"/>
        <end position="363"/>
    </location>
</feature>
<feature type="transmembrane region" description="Helical" evidence="2">
    <location>
        <begin position="152"/>
        <end position="173"/>
    </location>
</feature>
<evidence type="ECO:0000259" key="3">
    <source>
        <dbReference type="Pfam" id="PF01757"/>
    </source>
</evidence>